<evidence type="ECO:0000256" key="2">
    <source>
        <dbReference type="SAM" id="Phobius"/>
    </source>
</evidence>
<protein>
    <recommendedName>
        <fullName evidence="5">Flagellar basal body protein FliL</fullName>
    </recommendedName>
</protein>
<accession>A0ABN2M3G3</accession>
<feature type="compositionally biased region" description="Low complexity" evidence="1">
    <location>
        <begin position="131"/>
        <end position="143"/>
    </location>
</feature>
<keyword evidence="2" id="KW-1133">Transmembrane helix</keyword>
<comment type="caution">
    <text evidence="3">The sequence shown here is derived from an EMBL/GenBank/DDBJ whole genome shotgun (WGS) entry which is preliminary data.</text>
</comment>
<organism evidence="3 4">
    <name type="scientific">Luedemannella flava</name>
    <dbReference type="NCBI Taxonomy" id="349316"/>
    <lineage>
        <taxon>Bacteria</taxon>
        <taxon>Bacillati</taxon>
        <taxon>Actinomycetota</taxon>
        <taxon>Actinomycetes</taxon>
        <taxon>Micromonosporales</taxon>
        <taxon>Micromonosporaceae</taxon>
        <taxon>Luedemannella</taxon>
    </lineage>
</organism>
<feature type="region of interest" description="Disordered" evidence="1">
    <location>
        <begin position="118"/>
        <end position="149"/>
    </location>
</feature>
<dbReference type="Proteomes" id="UP001500218">
    <property type="component" value="Unassembled WGS sequence"/>
</dbReference>
<proteinExistence type="predicted"/>
<evidence type="ECO:0000313" key="3">
    <source>
        <dbReference type="EMBL" id="GAA1808281.1"/>
    </source>
</evidence>
<keyword evidence="2" id="KW-0812">Transmembrane</keyword>
<evidence type="ECO:0000313" key="4">
    <source>
        <dbReference type="Proteomes" id="UP001500218"/>
    </source>
</evidence>
<dbReference type="EMBL" id="BAAALT010000092">
    <property type="protein sequence ID" value="GAA1808281.1"/>
    <property type="molecule type" value="Genomic_DNA"/>
</dbReference>
<evidence type="ECO:0000256" key="1">
    <source>
        <dbReference type="SAM" id="MobiDB-lite"/>
    </source>
</evidence>
<reference evidence="3 4" key="1">
    <citation type="journal article" date="2019" name="Int. J. Syst. Evol. Microbiol.">
        <title>The Global Catalogue of Microorganisms (GCM) 10K type strain sequencing project: providing services to taxonomists for standard genome sequencing and annotation.</title>
        <authorList>
            <consortium name="The Broad Institute Genomics Platform"/>
            <consortium name="The Broad Institute Genome Sequencing Center for Infectious Disease"/>
            <person name="Wu L."/>
            <person name="Ma J."/>
        </authorList>
    </citation>
    <scope>NUCLEOTIDE SEQUENCE [LARGE SCALE GENOMIC DNA]</scope>
    <source>
        <strain evidence="3 4">JCM 13250</strain>
    </source>
</reference>
<gene>
    <name evidence="3" type="ORF">GCM10009682_32580</name>
</gene>
<sequence>MAGNEPAGGAPDTGPQEYAQPQDPWEGGLEFPPGQSAMPTDPIPHQFDPYSGSYPPAYTGGTWVQQPGTGGHTVPPGWAPQPPQPKPSKLIPILVALAVLLVVGGGGAAAYYIATRDDTRTTGTGGPTTPPATTGAPVTSAAPETSAPPTDDVFNPFTVQVDDCVANAGTNAKPKMSVVECTPGVYKVIKIFTGTAIKQNDDDKLTDQEAQNTCKGTGFTFFYKNNYDGLENDIVFCMTQER</sequence>
<keyword evidence="2" id="KW-0472">Membrane</keyword>
<dbReference type="RefSeq" id="WP_344132054.1">
    <property type="nucleotide sequence ID" value="NZ_BAAALT010000092.1"/>
</dbReference>
<feature type="transmembrane region" description="Helical" evidence="2">
    <location>
        <begin position="90"/>
        <end position="114"/>
    </location>
</feature>
<feature type="region of interest" description="Disordered" evidence="1">
    <location>
        <begin position="1"/>
        <end position="54"/>
    </location>
</feature>
<name>A0ABN2M3G3_9ACTN</name>
<evidence type="ECO:0008006" key="5">
    <source>
        <dbReference type="Google" id="ProtNLM"/>
    </source>
</evidence>
<keyword evidence="4" id="KW-1185">Reference proteome</keyword>